<keyword evidence="6" id="KW-1003">Cell membrane</keyword>
<evidence type="ECO:0000313" key="9">
    <source>
        <dbReference type="Proteomes" id="UP000035760"/>
    </source>
</evidence>
<dbReference type="EMBL" id="CBTJ020000024">
    <property type="protein sequence ID" value="CDI01616.1"/>
    <property type="molecule type" value="Genomic_DNA"/>
</dbReference>
<dbReference type="PROSITE" id="PS51012">
    <property type="entry name" value="ABC_TM2"/>
    <property type="match status" value="1"/>
</dbReference>
<evidence type="ECO:0000256" key="5">
    <source>
        <dbReference type="ARBA" id="ARBA00023136"/>
    </source>
</evidence>
<dbReference type="Pfam" id="PF01061">
    <property type="entry name" value="ABC2_membrane"/>
    <property type="match status" value="1"/>
</dbReference>
<dbReference type="GO" id="GO:0140359">
    <property type="term" value="F:ABC-type transporter activity"/>
    <property type="evidence" value="ECO:0007669"/>
    <property type="project" value="InterPro"/>
</dbReference>
<dbReference type="Proteomes" id="UP000035760">
    <property type="component" value="Unassembled WGS sequence"/>
</dbReference>
<keyword evidence="9" id="KW-1185">Reference proteome</keyword>
<feature type="transmembrane region" description="Helical" evidence="6">
    <location>
        <begin position="255"/>
        <end position="277"/>
    </location>
</feature>
<feature type="domain" description="ABC transmembrane type-2" evidence="7">
    <location>
        <begin position="111"/>
        <end position="338"/>
    </location>
</feature>
<feature type="transmembrane region" description="Helical" evidence="6">
    <location>
        <begin position="146"/>
        <end position="169"/>
    </location>
</feature>
<comment type="subcellular location">
    <subcellularLocation>
        <location evidence="6">Cell inner membrane</location>
        <topology evidence="6">Multi-pass membrane protein</topology>
    </subcellularLocation>
    <subcellularLocation>
        <location evidence="1">Membrane</location>
        <topology evidence="1">Multi-pass membrane protein</topology>
    </subcellularLocation>
</comment>
<name>W6M2B4_9GAMM</name>
<proteinExistence type="inferred from homology"/>
<accession>W6M2B4</accession>
<dbReference type="InterPro" id="IPR047817">
    <property type="entry name" value="ABC2_TM_bact-type"/>
</dbReference>
<evidence type="ECO:0000256" key="4">
    <source>
        <dbReference type="ARBA" id="ARBA00022989"/>
    </source>
</evidence>
<evidence type="ECO:0000256" key="1">
    <source>
        <dbReference type="ARBA" id="ARBA00004141"/>
    </source>
</evidence>
<reference evidence="8" key="1">
    <citation type="submission" date="2013-07" db="EMBL/GenBank/DDBJ databases">
        <authorList>
            <person name="McIlroy S."/>
        </authorList>
    </citation>
    <scope>NUCLEOTIDE SEQUENCE [LARGE SCALE GENOMIC DNA]</scope>
    <source>
        <strain evidence="8">Run_A_D11</strain>
    </source>
</reference>
<keyword evidence="4 6" id="KW-1133">Transmembrane helix</keyword>
<evidence type="ECO:0000256" key="6">
    <source>
        <dbReference type="RuleBase" id="RU361157"/>
    </source>
</evidence>
<sequence length="338" mass="37441">MNFKRFWALFLCRNLEFLRDRSALTWNLLFPLSLIAGFAFAFSGPGLDSYKVGVLGESSEDRACEAGEFCQLRYIRFVPVTDLPLAVAKIQRHQLDLLLDPGGRRYWINEESPKGYILERVLRGTAEGLPLSKQTVSGQAIRYVDWVMPGVLAMNMMFSCLFGVGYVIVRYRKNGMLKRLKATPLTSLEFLAAQITSRLWLILVSTALVFIGTDQIIGFPMFGSYFALFVVFAVGALSLISLGMLVAARTTSEELAAGLLNVLSWPMTFLSGVWFSLEGVRPILQKAAQFAPLTHIIDAARAIMFDGAGLMDISGHLLALTAMSAGALAISAWLFRWE</sequence>
<evidence type="ECO:0000259" key="7">
    <source>
        <dbReference type="PROSITE" id="PS51012"/>
    </source>
</evidence>
<reference evidence="8" key="2">
    <citation type="submission" date="2014-03" db="EMBL/GenBank/DDBJ databases">
        <title>Candidatus Competibacter-lineage genomes retrieved from metagenomes reveal functional metabolic diversity.</title>
        <authorList>
            <person name="McIlroy S.J."/>
            <person name="Albertsen M."/>
            <person name="Andresen E.K."/>
            <person name="Saunders A.M."/>
            <person name="Kristiansen R."/>
            <person name="Stokholm-Bjerregaard M."/>
            <person name="Nielsen K.L."/>
            <person name="Nielsen P.H."/>
        </authorList>
    </citation>
    <scope>NUCLEOTIDE SEQUENCE</scope>
    <source>
        <strain evidence="8">Run_A_D11</strain>
    </source>
</reference>
<feature type="transmembrane region" description="Helical" evidence="6">
    <location>
        <begin position="190"/>
        <end position="213"/>
    </location>
</feature>
<dbReference type="InterPro" id="IPR052902">
    <property type="entry name" value="ABC-2_transporter"/>
</dbReference>
<dbReference type="PANTHER" id="PTHR43027:SF1">
    <property type="entry name" value="DOXORUBICIN RESISTANCE ABC TRANSPORTER PERMEASE PROTEIN DRRC-RELATED"/>
    <property type="match status" value="1"/>
</dbReference>
<keyword evidence="6" id="KW-0813">Transport</keyword>
<keyword evidence="3 6" id="KW-0812">Transmembrane</keyword>
<dbReference type="PANTHER" id="PTHR43027">
    <property type="entry name" value="DOXORUBICIN RESISTANCE ABC TRANSPORTER PERMEASE PROTEIN DRRC-RELATED"/>
    <property type="match status" value="1"/>
</dbReference>
<dbReference type="RefSeq" id="WP_048670915.1">
    <property type="nucleotide sequence ID" value="NZ_CBTJ020000024.1"/>
</dbReference>
<protein>
    <recommendedName>
        <fullName evidence="6">Transport permease protein</fullName>
    </recommendedName>
</protein>
<dbReference type="STRING" id="1400863.BN873_190010"/>
<organism evidence="8 9">
    <name type="scientific">Candidatus Competibacter denitrificans Run_A_D11</name>
    <dbReference type="NCBI Taxonomy" id="1400863"/>
    <lineage>
        <taxon>Bacteria</taxon>
        <taxon>Pseudomonadati</taxon>
        <taxon>Pseudomonadota</taxon>
        <taxon>Gammaproteobacteria</taxon>
        <taxon>Candidatus Competibacteraceae</taxon>
        <taxon>Candidatus Competibacter</taxon>
    </lineage>
</organism>
<gene>
    <name evidence="8" type="ORF">BN873_190010</name>
</gene>
<feature type="transmembrane region" description="Helical" evidence="6">
    <location>
        <begin position="313"/>
        <end position="335"/>
    </location>
</feature>
<dbReference type="GO" id="GO:0043190">
    <property type="term" value="C:ATP-binding cassette (ABC) transporter complex"/>
    <property type="evidence" value="ECO:0007669"/>
    <property type="project" value="InterPro"/>
</dbReference>
<evidence type="ECO:0000256" key="3">
    <source>
        <dbReference type="ARBA" id="ARBA00022692"/>
    </source>
</evidence>
<evidence type="ECO:0000256" key="2">
    <source>
        <dbReference type="ARBA" id="ARBA00007783"/>
    </source>
</evidence>
<comment type="similarity">
    <text evidence="2 6">Belongs to the ABC-2 integral membrane protein family.</text>
</comment>
<feature type="transmembrane region" description="Helical" evidence="6">
    <location>
        <begin position="23"/>
        <end position="42"/>
    </location>
</feature>
<keyword evidence="5 6" id="KW-0472">Membrane</keyword>
<dbReference type="InterPro" id="IPR013525">
    <property type="entry name" value="ABC2_TM"/>
</dbReference>
<dbReference type="AlphaFoldDB" id="W6M2B4"/>
<dbReference type="PRINTS" id="PR00164">
    <property type="entry name" value="ABC2TRNSPORT"/>
</dbReference>
<comment type="caution">
    <text evidence="8">The sequence shown here is derived from an EMBL/GenBank/DDBJ whole genome shotgun (WGS) entry which is preliminary data.</text>
</comment>
<dbReference type="InterPro" id="IPR000412">
    <property type="entry name" value="ABC_2_transport"/>
</dbReference>
<feature type="transmembrane region" description="Helical" evidence="6">
    <location>
        <begin position="225"/>
        <end position="248"/>
    </location>
</feature>
<dbReference type="OrthoDB" id="8988363at2"/>
<evidence type="ECO:0000313" key="8">
    <source>
        <dbReference type="EMBL" id="CDI01616.1"/>
    </source>
</evidence>